<dbReference type="GO" id="GO:0005524">
    <property type="term" value="F:ATP binding"/>
    <property type="evidence" value="ECO:0007669"/>
    <property type="project" value="UniProtKB-UniRule"/>
</dbReference>
<keyword evidence="1" id="KW-0436">Ligase</keyword>
<keyword evidence="3 4" id="KW-0067">ATP-binding</keyword>
<dbReference type="GO" id="GO:0016874">
    <property type="term" value="F:ligase activity"/>
    <property type="evidence" value="ECO:0007669"/>
    <property type="project" value="UniProtKB-KW"/>
</dbReference>
<evidence type="ECO:0000256" key="2">
    <source>
        <dbReference type="ARBA" id="ARBA00022741"/>
    </source>
</evidence>
<dbReference type="PANTHER" id="PTHR43585:SF2">
    <property type="entry name" value="ATP-GRASP ENZYME FSQD"/>
    <property type="match status" value="1"/>
</dbReference>
<dbReference type="SUPFAM" id="SSF56059">
    <property type="entry name" value="Glutathione synthetase ATP-binding domain-like"/>
    <property type="match status" value="1"/>
</dbReference>
<keyword evidence="7" id="KW-1185">Reference proteome</keyword>
<evidence type="ECO:0000313" key="7">
    <source>
        <dbReference type="Proteomes" id="UP000215148"/>
    </source>
</evidence>
<name>A0A223N2H9_9VIBR</name>
<evidence type="ECO:0000256" key="1">
    <source>
        <dbReference type="ARBA" id="ARBA00022598"/>
    </source>
</evidence>
<dbReference type="AlphaFoldDB" id="A0A223N2H9"/>
<organism evidence="6 7">
    <name type="scientific">Vibrio qinghaiensis</name>
    <dbReference type="NCBI Taxonomy" id="2025808"/>
    <lineage>
        <taxon>Bacteria</taxon>
        <taxon>Pseudomonadati</taxon>
        <taxon>Pseudomonadota</taxon>
        <taxon>Gammaproteobacteria</taxon>
        <taxon>Vibrionales</taxon>
        <taxon>Vibrionaceae</taxon>
        <taxon>Vibrio</taxon>
    </lineage>
</organism>
<proteinExistence type="predicted"/>
<feature type="domain" description="ATP-grasp" evidence="5">
    <location>
        <begin position="101"/>
        <end position="300"/>
    </location>
</feature>
<evidence type="ECO:0000256" key="4">
    <source>
        <dbReference type="PROSITE-ProRule" id="PRU00409"/>
    </source>
</evidence>
<dbReference type="PROSITE" id="PS50975">
    <property type="entry name" value="ATP_GRASP"/>
    <property type="match status" value="1"/>
</dbReference>
<reference evidence="6 7" key="1">
    <citation type="submission" date="2017-08" db="EMBL/GenBank/DDBJ databases">
        <title>The Vibrio qinghaiensis sp.-Q67 is a luminous bacteria isolated firstly from Qinghai lake, Qinghai province, China, which has been proved to be very sensitive to detect environmental and food pollutants. Therefore, complete genome analysis of V. qinghaiensis sp.-Q67 highlights the potential application of this strain on detection of hazards in the contaminated environments.</title>
        <authorList>
            <person name="Gong L."/>
        </authorList>
    </citation>
    <scope>NUCLEOTIDE SEQUENCE [LARGE SCALE GENOMIC DNA]</scope>
    <source>
        <strain evidence="6 7">Q67</strain>
    </source>
</reference>
<dbReference type="EMBL" id="CP022742">
    <property type="protein sequence ID" value="ASU24024.1"/>
    <property type="molecule type" value="Genomic_DNA"/>
</dbReference>
<dbReference type="GO" id="GO:0046872">
    <property type="term" value="F:metal ion binding"/>
    <property type="evidence" value="ECO:0007669"/>
    <property type="project" value="InterPro"/>
</dbReference>
<dbReference type="Gene3D" id="3.30.470.20">
    <property type="entry name" value="ATP-grasp fold, B domain"/>
    <property type="match status" value="1"/>
</dbReference>
<gene>
    <name evidence="6" type="ORF">CCZ37_15800</name>
</gene>
<accession>A0A223N2H9</accession>
<evidence type="ECO:0000256" key="3">
    <source>
        <dbReference type="ARBA" id="ARBA00022840"/>
    </source>
</evidence>
<sequence length="403" mass="44244">MKICVVNPLSSGSCLIEALKDYGAEIFVALDERFVKSYDNYDLAFSTNDELIAGVKASGCELVLSGSEFAVPNVDAVTAALNMKGNESATAVCRANKVDMLSRIQDLGLDSAGFKLVKSVSELPSYDEDSFPVFVKPVNSAGSDGCFRCDDINSLQSRVESLVNAENLLGNINTRVMVQEYIQGQQYVVNTVSLDSNHVYGDILEVNLEEVDGTPVYREISATDIDYNKGVSKDIIKYVSGCLDALGVKNGAAHTEVRVTESGVKLIEVNFRLMGPDLYIDAFSFGVGYSQASLWAESIFEPERFLSRVGVSKPKKMNFAMVYLRGHKAGTVTSRIDLSKMRRLPAFHSLRQIPPLGYVTENPKLTTGDFGIAYIAHDSKDVFENTLMRLKILEHDGLYGIRD</sequence>
<evidence type="ECO:0000313" key="6">
    <source>
        <dbReference type="EMBL" id="ASU24024.1"/>
    </source>
</evidence>
<dbReference type="Pfam" id="PF13535">
    <property type="entry name" value="ATP-grasp_4"/>
    <property type="match status" value="1"/>
</dbReference>
<dbReference type="InterPro" id="IPR011761">
    <property type="entry name" value="ATP-grasp"/>
</dbReference>
<dbReference type="Proteomes" id="UP000215148">
    <property type="component" value="Chromosome 2"/>
</dbReference>
<dbReference type="PANTHER" id="PTHR43585">
    <property type="entry name" value="FUMIPYRROLE BIOSYNTHESIS PROTEIN C"/>
    <property type="match status" value="1"/>
</dbReference>
<dbReference type="KEGG" id="vqi:CCZ37_15800"/>
<evidence type="ECO:0000259" key="5">
    <source>
        <dbReference type="PROSITE" id="PS50975"/>
    </source>
</evidence>
<protein>
    <submittedName>
        <fullName evidence="6">ATP-grasp domain-containing protein</fullName>
    </submittedName>
</protein>
<keyword evidence="2 4" id="KW-0547">Nucleotide-binding</keyword>
<dbReference type="InterPro" id="IPR052032">
    <property type="entry name" value="ATP-dep_AA_Ligase"/>
</dbReference>